<keyword evidence="7" id="KW-1185">Reference proteome</keyword>
<feature type="transmembrane region" description="Helical" evidence="5">
    <location>
        <begin position="29"/>
        <end position="51"/>
    </location>
</feature>
<dbReference type="OrthoDB" id="9799585at2"/>
<comment type="subcellular location">
    <subcellularLocation>
        <location evidence="1">Membrane</location>
        <topology evidence="1">Multi-pass membrane protein</topology>
    </subcellularLocation>
</comment>
<evidence type="ECO:0000256" key="5">
    <source>
        <dbReference type="SAM" id="Phobius"/>
    </source>
</evidence>
<evidence type="ECO:0000256" key="1">
    <source>
        <dbReference type="ARBA" id="ARBA00004141"/>
    </source>
</evidence>
<organism evidence="6 7">
    <name type="scientific">Prolixibacter bellariivorans</name>
    <dbReference type="NCBI Taxonomy" id="314319"/>
    <lineage>
        <taxon>Bacteria</taxon>
        <taxon>Pseudomonadati</taxon>
        <taxon>Bacteroidota</taxon>
        <taxon>Bacteroidia</taxon>
        <taxon>Marinilabiliales</taxon>
        <taxon>Prolixibacteraceae</taxon>
        <taxon>Prolixibacter</taxon>
    </lineage>
</organism>
<dbReference type="PANTHER" id="PTHR37306:SF1">
    <property type="entry name" value="COLICIN V PRODUCTION PROTEIN"/>
    <property type="match status" value="1"/>
</dbReference>
<evidence type="ECO:0000256" key="3">
    <source>
        <dbReference type="ARBA" id="ARBA00022989"/>
    </source>
</evidence>
<comment type="caution">
    <text evidence="6">The sequence shown here is derived from an EMBL/GenBank/DDBJ whole genome shotgun (WGS) entry which is preliminary data.</text>
</comment>
<evidence type="ECO:0000313" key="6">
    <source>
        <dbReference type="EMBL" id="GET32551.1"/>
    </source>
</evidence>
<accession>A0A5M4AY38</accession>
<dbReference type="EMBL" id="BLAX01000001">
    <property type="protein sequence ID" value="GET32551.1"/>
    <property type="molecule type" value="Genomic_DNA"/>
</dbReference>
<keyword evidence="2 5" id="KW-0812">Transmembrane</keyword>
<keyword evidence="3 5" id="KW-1133">Transmembrane helix</keyword>
<feature type="transmembrane region" description="Helical" evidence="5">
    <location>
        <begin position="101"/>
        <end position="122"/>
    </location>
</feature>
<keyword evidence="4 5" id="KW-0472">Membrane</keyword>
<evidence type="ECO:0000256" key="2">
    <source>
        <dbReference type="ARBA" id="ARBA00022692"/>
    </source>
</evidence>
<dbReference type="AlphaFoldDB" id="A0A5M4AY38"/>
<name>A0A5M4AY38_9BACT</name>
<dbReference type="PANTHER" id="PTHR37306">
    <property type="entry name" value="COLICIN V PRODUCTION PROTEIN"/>
    <property type="match status" value="1"/>
</dbReference>
<evidence type="ECO:0000313" key="7">
    <source>
        <dbReference type="Proteomes" id="UP000391834"/>
    </source>
</evidence>
<sequence length="176" mass="19394">MNVLDIILGAILVFAAIRGFQKGFFIELASIAALLLGIWGAVEFSGFTAYYLHSVFDWNPEHLGLIAFIITFILVVVAVHLVARLADTLFKAVALGMLTRLAGVVVGVLKAAFIISVLLIVIEMVGKYTFNLIPPQKANSSILYKPLRNFAPSILPFFHFNQAREELKEGFQKVSL</sequence>
<dbReference type="Pfam" id="PF02674">
    <property type="entry name" value="Colicin_V"/>
    <property type="match status" value="1"/>
</dbReference>
<feature type="transmembrane region" description="Helical" evidence="5">
    <location>
        <begin position="63"/>
        <end position="81"/>
    </location>
</feature>
<proteinExistence type="predicted"/>
<evidence type="ECO:0000256" key="4">
    <source>
        <dbReference type="ARBA" id="ARBA00023136"/>
    </source>
</evidence>
<dbReference type="Proteomes" id="UP000391834">
    <property type="component" value="Unassembled WGS sequence"/>
</dbReference>
<dbReference type="GO" id="GO:0016020">
    <property type="term" value="C:membrane"/>
    <property type="evidence" value="ECO:0007669"/>
    <property type="project" value="UniProtKB-SubCell"/>
</dbReference>
<dbReference type="GO" id="GO:0009403">
    <property type="term" value="P:toxin biosynthetic process"/>
    <property type="evidence" value="ECO:0007669"/>
    <property type="project" value="InterPro"/>
</dbReference>
<dbReference type="RefSeq" id="WP_025865099.1">
    <property type="nucleotide sequence ID" value="NZ_BLAX01000001.1"/>
</dbReference>
<reference evidence="6 7" key="1">
    <citation type="submission" date="2019-10" db="EMBL/GenBank/DDBJ databases">
        <title>Prolixibacter strains distinguished by the presence of nitrate reductase genes were adept at nitrate-dependent anaerobic corrosion of metallic iron and carbon steel.</title>
        <authorList>
            <person name="Iino T."/>
            <person name="Shono N."/>
            <person name="Ito K."/>
            <person name="Nakamura R."/>
            <person name="Sueoka K."/>
            <person name="Harayama S."/>
            <person name="Ohkuma M."/>
        </authorList>
    </citation>
    <scope>NUCLEOTIDE SEQUENCE [LARGE SCALE GENOMIC DNA]</scope>
    <source>
        <strain evidence="6 7">JCM 13498</strain>
    </source>
</reference>
<dbReference type="InterPro" id="IPR003825">
    <property type="entry name" value="Colicin-V_CvpA"/>
</dbReference>
<gene>
    <name evidence="6" type="ORF">PbJCM13498_14140</name>
</gene>
<protein>
    <submittedName>
        <fullName evidence="6">Colicin V production protein</fullName>
    </submittedName>
</protein>